<dbReference type="Proteomes" id="UP000321832">
    <property type="component" value="Unassembled WGS sequence"/>
</dbReference>
<name>A0A5C6TZA0_9BURK</name>
<evidence type="ECO:0000313" key="3">
    <source>
        <dbReference type="Proteomes" id="UP000321832"/>
    </source>
</evidence>
<proteinExistence type="predicted"/>
<keyword evidence="3" id="KW-1185">Reference proteome</keyword>
<evidence type="ECO:0000313" key="2">
    <source>
        <dbReference type="EMBL" id="TXC65719.1"/>
    </source>
</evidence>
<dbReference type="AlphaFoldDB" id="A0A5C6TZA0"/>
<gene>
    <name evidence="2" type="ORF">FSC37_05625</name>
</gene>
<sequence>MRAAFALALVACVSLAHAQGSTKKELVAKVLQLQQASIEGPARNIVERPAVQMMQAAAATLQAQVPPARREAVAKSIDADIRKFVEESTPVLAERAVKIAPSVYGAQLEEKFSEDELRQLVARSNRR</sequence>
<feature type="signal peptide" evidence="1">
    <location>
        <begin position="1"/>
        <end position="18"/>
    </location>
</feature>
<organism evidence="2 3">
    <name type="scientific">Piscinibacter aquaticus</name>
    <dbReference type="NCBI Taxonomy" id="392597"/>
    <lineage>
        <taxon>Bacteria</taxon>
        <taxon>Pseudomonadati</taxon>
        <taxon>Pseudomonadota</taxon>
        <taxon>Betaproteobacteria</taxon>
        <taxon>Burkholderiales</taxon>
        <taxon>Sphaerotilaceae</taxon>
        <taxon>Piscinibacter</taxon>
    </lineage>
</organism>
<keyword evidence="1" id="KW-0732">Signal</keyword>
<reference evidence="2 3" key="1">
    <citation type="submission" date="2019-08" db="EMBL/GenBank/DDBJ databases">
        <authorList>
            <person name="Khan S.A."/>
            <person name="Jeon C.O."/>
            <person name="Jeong S.E."/>
        </authorList>
    </citation>
    <scope>NUCLEOTIDE SEQUENCE [LARGE SCALE GENOMIC DNA]</scope>
    <source>
        <strain evidence="3">IMCC1728</strain>
    </source>
</reference>
<dbReference type="EMBL" id="VOPW01000001">
    <property type="protein sequence ID" value="TXC65719.1"/>
    <property type="molecule type" value="Genomic_DNA"/>
</dbReference>
<protein>
    <recommendedName>
        <fullName evidence="4">DUF2059 domain-containing protein</fullName>
    </recommendedName>
</protein>
<evidence type="ECO:0000256" key="1">
    <source>
        <dbReference type="SAM" id="SignalP"/>
    </source>
</evidence>
<accession>A0A5C6TZA0</accession>
<comment type="caution">
    <text evidence="2">The sequence shown here is derived from an EMBL/GenBank/DDBJ whole genome shotgun (WGS) entry which is preliminary data.</text>
</comment>
<evidence type="ECO:0008006" key="4">
    <source>
        <dbReference type="Google" id="ProtNLM"/>
    </source>
</evidence>
<feature type="chain" id="PRO_5022891646" description="DUF2059 domain-containing protein" evidence="1">
    <location>
        <begin position="19"/>
        <end position="127"/>
    </location>
</feature>